<dbReference type="InterPro" id="IPR044600">
    <property type="entry name" value="ATL1/ATL16-like"/>
</dbReference>
<evidence type="ECO:0000256" key="3">
    <source>
        <dbReference type="ARBA" id="ARBA00004906"/>
    </source>
</evidence>
<evidence type="ECO:0000256" key="2">
    <source>
        <dbReference type="ARBA" id="ARBA00004167"/>
    </source>
</evidence>
<dbReference type="GO" id="GO:0016567">
    <property type="term" value="P:protein ubiquitination"/>
    <property type="evidence" value="ECO:0007669"/>
    <property type="project" value="InterPro"/>
</dbReference>
<dbReference type="GO" id="GO:0016020">
    <property type="term" value="C:membrane"/>
    <property type="evidence" value="ECO:0007669"/>
    <property type="project" value="UniProtKB-SubCell"/>
</dbReference>
<keyword evidence="9" id="KW-0833">Ubl conjugation pathway</keyword>
<evidence type="ECO:0000256" key="1">
    <source>
        <dbReference type="ARBA" id="ARBA00000900"/>
    </source>
</evidence>
<comment type="catalytic activity">
    <reaction evidence="1">
        <text>S-ubiquitinyl-[E2 ubiquitin-conjugating enzyme]-L-cysteine + [acceptor protein]-L-lysine = [E2 ubiquitin-conjugating enzyme]-L-cysteine + N(6)-ubiquitinyl-[acceptor protein]-L-lysine.</text>
        <dbReference type="EC" id="2.3.2.27"/>
    </reaction>
</comment>
<evidence type="ECO:0000256" key="15">
    <source>
        <dbReference type="SAM" id="Phobius"/>
    </source>
</evidence>
<keyword evidence="10" id="KW-0862">Zinc</keyword>
<evidence type="ECO:0000313" key="17">
    <source>
        <dbReference type="EMBL" id="KAJ4959523.1"/>
    </source>
</evidence>
<dbReference type="GO" id="GO:0061630">
    <property type="term" value="F:ubiquitin protein ligase activity"/>
    <property type="evidence" value="ECO:0007669"/>
    <property type="project" value="UniProtKB-EC"/>
</dbReference>
<evidence type="ECO:0000256" key="13">
    <source>
        <dbReference type="ARBA" id="ARBA00024209"/>
    </source>
</evidence>
<evidence type="ECO:0000256" key="6">
    <source>
        <dbReference type="ARBA" id="ARBA00022692"/>
    </source>
</evidence>
<keyword evidence="6 15" id="KW-0812">Transmembrane</keyword>
<evidence type="ECO:0000256" key="8">
    <source>
        <dbReference type="ARBA" id="ARBA00022771"/>
    </source>
</evidence>
<evidence type="ECO:0000313" key="18">
    <source>
        <dbReference type="Proteomes" id="UP001141806"/>
    </source>
</evidence>
<dbReference type="SUPFAM" id="SSF57850">
    <property type="entry name" value="RING/U-box"/>
    <property type="match status" value="1"/>
</dbReference>
<keyword evidence="5" id="KW-0808">Transferase</keyword>
<dbReference type="GO" id="GO:0008270">
    <property type="term" value="F:zinc ion binding"/>
    <property type="evidence" value="ECO:0007669"/>
    <property type="project" value="UniProtKB-KW"/>
</dbReference>
<evidence type="ECO:0000256" key="11">
    <source>
        <dbReference type="ARBA" id="ARBA00022989"/>
    </source>
</evidence>
<accession>A0A9Q0K2X4</accession>
<dbReference type="FunFam" id="3.30.40.10:FF:000475">
    <property type="entry name" value="RING-H2 finger protein ATL3"/>
    <property type="match status" value="1"/>
</dbReference>
<evidence type="ECO:0000259" key="16">
    <source>
        <dbReference type="PROSITE" id="PS50089"/>
    </source>
</evidence>
<keyword evidence="8 14" id="KW-0863">Zinc-finger</keyword>
<evidence type="ECO:0000256" key="12">
    <source>
        <dbReference type="ARBA" id="ARBA00023136"/>
    </source>
</evidence>
<comment type="caution">
    <text evidence="17">The sequence shown here is derived from an EMBL/GenBank/DDBJ whole genome shotgun (WGS) entry which is preliminary data.</text>
</comment>
<dbReference type="AlphaFoldDB" id="A0A9Q0K2X4"/>
<dbReference type="PANTHER" id="PTHR46913">
    <property type="entry name" value="RING-H2 FINGER PROTEIN ATL16"/>
    <property type="match status" value="1"/>
</dbReference>
<evidence type="ECO:0000256" key="9">
    <source>
        <dbReference type="ARBA" id="ARBA00022786"/>
    </source>
</evidence>
<evidence type="ECO:0000256" key="5">
    <source>
        <dbReference type="ARBA" id="ARBA00022679"/>
    </source>
</evidence>
<proteinExistence type="inferred from homology"/>
<keyword evidence="18" id="KW-1185">Reference proteome</keyword>
<dbReference type="EC" id="2.3.2.27" evidence="4"/>
<sequence length="284" mass="31557">MYPSDPSSTLEDTEAVYISGTVMIAAIIVLCLVIVFVFLLHLYAKRRFWATSMDSRSQRERRRFGSSPSPRARTGLEPSFIQSLPVLIFRTDEFVEGLECSVCLSQFSDGEKIRLLPKCNHKFHIDCIDMWFHSHSTCPICRNPVSPESNLPPEEVQISTTAIDLESQRIPTNVLFWGNQVSNSGSGPEVGRSFSTPLLPSPAISGQGRETMVIEIPVPQGFSSMSPSAEESKSPMVRRLRSLKRLLSREEKISPCSSSSFVDIELGEEGLQRGKSQKPSVSDS</sequence>
<dbReference type="CDD" id="cd16461">
    <property type="entry name" value="RING-H2_EL5-like"/>
    <property type="match status" value="1"/>
</dbReference>
<feature type="transmembrane region" description="Helical" evidence="15">
    <location>
        <begin position="15"/>
        <end position="43"/>
    </location>
</feature>
<dbReference type="PANTHER" id="PTHR46913:SF1">
    <property type="entry name" value="RING-H2 FINGER PROTEIN ATL16"/>
    <property type="match status" value="1"/>
</dbReference>
<dbReference type="Proteomes" id="UP001141806">
    <property type="component" value="Unassembled WGS sequence"/>
</dbReference>
<dbReference type="InterPro" id="IPR013083">
    <property type="entry name" value="Znf_RING/FYVE/PHD"/>
</dbReference>
<dbReference type="InterPro" id="IPR001841">
    <property type="entry name" value="Znf_RING"/>
</dbReference>
<reference evidence="17" key="1">
    <citation type="journal article" date="2023" name="Plant J.">
        <title>The genome of the king protea, Protea cynaroides.</title>
        <authorList>
            <person name="Chang J."/>
            <person name="Duong T.A."/>
            <person name="Schoeman C."/>
            <person name="Ma X."/>
            <person name="Roodt D."/>
            <person name="Barker N."/>
            <person name="Li Z."/>
            <person name="Van de Peer Y."/>
            <person name="Mizrachi E."/>
        </authorList>
    </citation>
    <scope>NUCLEOTIDE SEQUENCE</scope>
    <source>
        <tissue evidence="17">Young leaves</tissue>
    </source>
</reference>
<gene>
    <name evidence="17" type="ORF">NE237_026634</name>
</gene>
<dbReference type="PROSITE" id="PS50089">
    <property type="entry name" value="ZF_RING_2"/>
    <property type="match status" value="1"/>
</dbReference>
<keyword evidence="11 15" id="KW-1133">Transmembrane helix</keyword>
<name>A0A9Q0K2X4_9MAGN</name>
<dbReference type="OrthoDB" id="8062037at2759"/>
<dbReference type="SMART" id="SM00184">
    <property type="entry name" value="RING"/>
    <property type="match status" value="1"/>
</dbReference>
<feature type="domain" description="RING-type" evidence="16">
    <location>
        <begin position="100"/>
        <end position="142"/>
    </location>
</feature>
<comment type="pathway">
    <text evidence="3">Protein modification; protein ubiquitination.</text>
</comment>
<keyword evidence="12 15" id="KW-0472">Membrane</keyword>
<organism evidence="17 18">
    <name type="scientific">Protea cynaroides</name>
    <dbReference type="NCBI Taxonomy" id="273540"/>
    <lineage>
        <taxon>Eukaryota</taxon>
        <taxon>Viridiplantae</taxon>
        <taxon>Streptophyta</taxon>
        <taxon>Embryophyta</taxon>
        <taxon>Tracheophyta</taxon>
        <taxon>Spermatophyta</taxon>
        <taxon>Magnoliopsida</taxon>
        <taxon>Proteales</taxon>
        <taxon>Proteaceae</taxon>
        <taxon>Protea</taxon>
    </lineage>
</organism>
<dbReference type="EMBL" id="JAMYWD010000010">
    <property type="protein sequence ID" value="KAJ4959523.1"/>
    <property type="molecule type" value="Genomic_DNA"/>
</dbReference>
<dbReference type="Gene3D" id="3.30.40.10">
    <property type="entry name" value="Zinc/RING finger domain, C3HC4 (zinc finger)"/>
    <property type="match status" value="1"/>
</dbReference>
<evidence type="ECO:0000256" key="7">
    <source>
        <dbReference type="ARBA" id="ARBA00022723"/>
    </source>
</evidence>
<comment type="subcellular location">
    <subcellularLocation>
        <location evidence="2">Membrane</location>
        <topology evidence="2">Single-pass membrane protein</topology>
    </subcellularLocation>
</comment>
<protein>
    <recommendedName>
        <fullName evidence="4">RING-type E3 ubiquitin transferase</fullName>
        <ecNumber evidence="4">2.3.2.27</ecNumber>
    </recommendedName>
</protein>
<evidence type="ECO:0000256" key="4">
    <source>
        <dbReference type="ARBA" id="ARBA00012483"/>
    </source>
</evidence>
<comment type="similarity">
    <text evidence="13">Belongs to the RING-type zinc finger family. ATL subfamily.</text>
</comment>
<evidence type="ECO:0000256" key="14">
    <source>
        <dbReference type="PROSITE-ProRule" id="PRU00175"/>
    </source>
</evidence>
<evidence type="ECO:0000256" key="10">
    <source>
        <dbReference type="ARBA" id="ARBA00022833"/>
    </source>
</evidence>
<keyword evidence="7" id="KW-0479">Metal-binding</keyword>
<dbReference type="Pfam" id="PF13639">
    <property type="entry name" value="zf-RING_2"/>
    <property type="match status" value="1"/>
</dbReference>